<dbReference type="Proteomes" id="UP000639403">
    <property type="component" value="Unassembled WGS sequence"/>
</dbReference>
<dbReference type="SMART" id="SM00256">
    <property type="entry name" value="FBOX"/>
    <property type="match status" value="1"/>
</dbReference>
<dbReference type="InterPro" id="IPR001810">
    <property type="entry name" value="F-box_dom"/>
</dbReference>
<proteinExistence type="predicted"/>
<organism evidence="3 4">
    <name type="scientific">Rhodonia placenta</name>
    <dbReference type="NCBI Taxonomy" id="104341"/>
    <lineage>
        <taxon>Eukaryota</taxon>
        <taxon>Fungi</taxon>
        <taxon>Dikarya</taxon>
        <taxon>Basidiomycota</taxon>
        <taxon>Agaricomycotina</taxon>
        <taxon>Agaricomycetes</taxon>
        <taxon>Polyporales</taxon>
        <taxon>Adustoporiaceae</taxon>
        <taxon>Rhodonia</taxon>
    </lineage>
</organism>
<keyword evidence="1" id="KW-0175">Coiled coil</keyword>
<gene>
    <name evidence="3" type="ORF">IEO21_08844</name>
</gene>
<dbReference type="EMBL" id="JADOXO010000351">
    <property type="protein sequence ID" value="KAF9806016.1"/>
    <property type="molecule type" value="Genomic_DNA"/>
</dbReference>
<reference evidence="3" key="1">
    <citation type="submission" date="2020-11" db="EMBL/GenBank/DDBJ databases">
        <authorList>
            <person name="Koelle M."/>
            <person name="Horta M.A.C."/>
            <person name="Nowrousian M."/>
            <person name="Ohm R.A."/>
            <person name="Benz P."/>
            <person name="Pilgard A."/>
        </authorList>
    </citation>
    <scope>NUCLEOTIDE SEQUENCE</scope>
    <source>
        <strain evidence="3">FPRL280</strain>
    </source>
</reference>
<evidence type="ECO:0000256" key="1">
    <source>
        <dbReference type="SAM" id="Coils"/>
    </source>
</evidence>
<feature type="domain" description="F-box" evidence="2">
    <location>
        <begin position="1"/>
        <end position="44"/>
    </location>
</feature>
<dbReference type="Pfam" id="PF00646">
    <property type="entry name" value="F-box"/>
    <property type="match status" value="1"/>
</dbReference>
<comment type="caution">
    <text evidence="3">The sequence shown here is derived from an EMBL/GenBank/DDBJ whole genome shotgun (WGS) entry which is preliminary data.</text>
</comment>
<evidence type="ECO:0000313" key="4">
    <source>
        <dbReference type="Proteomes" id="UP000639403"/>
    </source>
</evidence>
<evidence type="ECO:0000313" key="3">
    <source>
        <dbReference type="EMBL" id="KAF9806016.1"/>
    </source>
</evidence>
<sequence length="414" mass="47919">MPLDIIQEIFGYLKPRDLLHLARSNKALRSFLMNRSSAFIWKKARNSFEPPFPDCPPDLSEPSYANLAFSHHCHKAWESLNGDQAAQERLLSAEQLRVTDIRLHVYKFYQWAEERLDVSMLQQHEIKQDRLNFALDKLWEMGYKSELDYLSLMDYKPLVKCLRGKQRLTERGWNKISHKLIAIVQDIRDEENQLQRMEKLRERLKSLRSLVGGPWSKSAWSSKVDYEPRFEDVVVILEVQRLIEDPTDMQPAQLEKTLSALLPVLSKRWSADVKQQLTDLLEPLAKPTEETNILASAIAFFACTKCNDLVPHHLVLRHDCLRSECLYPNEPSDEYRSAVDDAICWDAGKGAWSISRLAAPPARLHTKVAAILALSGRDPFQVTWEDMSRLDVYVTYPRPNGRIIVKVWHEAVCD</sequence>
<reference evidence="3" key="2">
    <citation type="journal article" name="Front. Microbiol.">
        <title>Degradative Capacity of Two Strains of Rhodonia placenta: From Phenotype to Genotype.</title>
        <authorList>
            <person name="Kolle M."/>
            <person name="Horta M.A.C."/>
            <person name="Nowrousian M."/>
            <person name="Ohm R.A."/>
            <person name="Benz J.P."/>
            <person name="Pilgard A."/>
        </authorList>
    </citation>
    <scope>NUCLEOTIDE SEQUENCE</scope>
    <source>
        <strain evidence="3">FPRL280</strain>
    </source>
</reference>
<evidence type="ECO:0000259" key="2">
    <source>
        <dbReference type="PROSITE" id="PS50181"/>
    </source>
</evidence>
<dbReference type="PROSITE" id="PS50181">
    <property type="entry name" value="FBOX"/>
    <property type="match status" value="1"/>
</dbReference>
<dbReference type="SUPFAM" id="SSF81383">
    <property type="entry name" value="F-box domain"/>
    <property type="match status" value="1"/>
</dbReference>
<name>A0A8H7NVE3_9APHY</name>
<protein>
    <recommendedName>
        <fullName evidence="2">F-box domain-containing protein</fullName>
    </recommendedName>
</protein>
<accession>A0A8H7NVE3</accession>
<dbReference type="CDD" id="cd09917">
    <property type="entry name" value="F-box_SF"/>
    <property type="match status" value="1"/>
</dbReference>
<dbReference type="AlphaFoldDB" id="A0A8H7NVE3"/>
<feature type="coiled-coil region" evidence="1">
    <location>
        <begin position="180"/>
        <end position="210"/>
    </location>
</feature>
<dbReference type="InterPro" id="IPR036047">
    <property type="entry name" value="F-box-like_dom_sf"/>
</dbReference>